<dbReference type="EMBL" id="SPHZ02000009">
    <property type="protein sequence ID" value="KAF0899408.1"/>
    <property type="molecule type" value="Genomic_DNA"/>
</dbReference>
<feature type="region of interest" description="Disordered" evidence="1">
    <location>
        <begin position="53"/>
        <end position="83"/>
    </location>
</feature>
<organism evidence="2 3">
    <name type="scientific">Oryza meyeriana var. granulata</name>
    <dbReference type="NCBI Taxonomy" id="110450"/>
    <lineage>
        <taxon>Eukaryota</taxon>
        <taxon>Viridiplantae</taxon>
        <taxon>Streptophyta</taxon>
        <taxon>Embryophyta</taxon>
        <taxon>Tracheophyta</taxon>
        <taxon>Spermatophyta</taxon>
        <taxon>Magnoliopsida</taxon>
        <taxon>Liliopsida</taxon>
        <taxon>Poales</taxon>
        <taxon>Poaceae</taxon>
        <taxon>BOP clade</taxon>
        <taxon>Oryzoideae</taxon>
        <taxon>Oryzeae</taxon>
        <taxon>Oryzinae</taxon>
        <taxon>Oryza</taxon>
        <taxon>Oryza meyeriana</taxon>
    </lineage>
</organism>
<reference evidence="2 3" key="1">
    <citation type="submission" date="2019-11" db="EMBL/GenBank/DDBJ databases">
        <title>Whole genome sequence of Oryza granulata.</title>
        <authorList>
            <person name="Li W."/>
        </authorList>
    </citation>
    <scope>NUCLEOTIDE SEQUENCE [LARGE SCALE GENOMIC DNA]</scope>
    <source>
        <strain evidence="3">cv. Menghai</strain>
        <tissue evidence="2">Leaf</tissue>
    </source>
</reference>
<evidence type="ECO:0000256" key="1">
    <source>
        <dbReference type="SAM" id="MobiDB-lite"/>
    </source>
</evidence>
<evidence type="ECO:0000313" key="3">
    <source>
        <dbReference type="Proteomes" id="UP000479710"/>
    </source>
</evidence>
<evidence type="ECO:0000313" key="2">
    <source>
        <dbReference type="EMBL" id="KAF0899408.1"/>
    </source>
</evidence>
<keyword evidence="3" id="KW-1185">Reference proteome</keyword>
<name>A0A6G1CFZ4_9ORYZ</name>
<dbReference type="AlphaFoldDB" id="A0A6G1CFZ4"/>
<proteinExistence type="predicted"/>
<comment type="caution">
    <text evidence="2">The sequence shown here is derived from an EMBL/GenBank/DDBJ whole genome shotgun (WGS) entry which is preliminary data.</text>
</comment>
<feature type="compositionally biased region" description="Basic and acidic residues" evidence="1">
    <location>
        <begin position="1"/>
        <end position="32"/>
    </location>
</feature>
<dbReference type="Proteomes" id="UP000479710">
    <property type="component" value="Unassembled WGS sequence"/>
</dbReference>
<accession>A0A6G1CFZ4</accession>
<gene>
    <name evidence="2" type="ORF">E2562_019527</name>
</gene>
<protein>
    <submittedName>
        <fullName evidence="2">Uncharacterized protein</fullName>
    </submittedName>
</protein>
<feature type="region of interest" description="Disordered" evidence="1">
    <location>
        <begin position="1"/>
        <end position="37"/>
    </location>
</feature>
<sequence>MEWIERRQCTGEAVSGEHGDDGRPSARKEKMRGPALRPTLKLAELELGRPQIWADPPFTDDNSAVARWRSGTTGSEEGGTIGS</sequence>